<dbReference type="InterPro" id="IPR047048">
    <property type="entry name" value="TlyA"/>
</dbReference>
<dbReference type="PANTHER" id="PTHR32319">
    <property type="entry name" value="BACTERIAL HEMOLYSIN-LIKE PROTEIN"/>
    <property type="match status" value="1"/>
</dbReference>
<keyword evidence="1 3" id="KW-0694">RNA-binding</keyword>
<protein>
    <submittedName>
        <fullName evidence="5">FtsJ cell division protein:S4 domain:Hemolysin A</fullName>
    </submittedName>
</protein>
<evidence type="ECO:0000313" key="5">
    <source>
        <dbReference type="EMBL" id="CAE19923.1"/>
    </source>
</evidence>
<dbReference type="eggNOG" id="COG1189">
    <property type="taxonomic scope" value="Bacteria"/>
</dbReference>
<dbReference type="InterPro" id="IPR029063">
    <property type="entry name" value="SAM-dependent_MTases_sf"/>
</dbReference>
<keyword evidence="5" id="KW-0131">Cell cycle</keyword>
<dbReference type="SUPFAM" id="SSF53335">
    <property type="entry name" value="S-adenosyl-L-methionine-dependent methyltransferases"/>
    <property type="match status" value="1"/>
</dbReference>
<evidence type="ECO:0000256" key="3">
    <source>
        <dbReference type="PROSITE-ProRule" id="PRU00182"/>
    </source>
</evidence>
<dbReference type="PIRSF" id="PIRSF005578">
    <property type="entry name" value="TlyA"/>
    <property type="match status" value="1"/>
</dbReference>
<dbReference type="PROSITE" id="PS50889">
    <property type="entry name" value="S4"/>
    <property type="match status" value="1"/>
</dbReference>
<dbReference type="EMBL" id="BX548174">
    <property type="protein sequence ID" value="CAE19923.1"/>
    <property type="molecule type" value="Genomic_DNA"/>
</dbReference>
<dbReference type="Pfam" id="PF01728">
    <property type="entry name" value="FtsJ"/>
    <property type="match status" value="1"/>
</dbReference>
<organism evidence="5 6">
    <name type="scientific">Prochlorococcus marinus subsp. pastoris (strain CCMP1986 / NIES-2087 / MED4)</name>
    <dbReference type="NCBI Taxonomy" id="59919"/>
    <lineage>
        <taxon>Bacteria</taxon>
        <taxon>Bacillati</taxon>
        <taxon>Cyanobacteriota</taxon>
        <taxon>Cyanophyceae</taxon>
        <taxon>Synechococcales</taxon>
        <taxon>Prochlorococcaceae</taxon>
        <taxon>Prochlorococcus</taxon>
    </lineage>
</organism>
<reference evidence="5 6" key="1">
    <citation type="journal article" date="2003" name="Nature">
        <title>Genome divergence in two Prochlorococcus ecotypes reflects oceanic niche differentiation.</title>
        <authorList>
            <person name="Rocap G."/>
            <person name="Larimer F.W."/>
            <person name="Lamerdin J.E."/>
            <person name="Malfatti S."/>
            <person name="Chain P."/>
            <person name="Ahlgren N.A."/>
            <person name="Arellano A."/>
            <person name="Coleman M."/>
            <person name="Hauser L."/>
            <person name="Hess W.R."/>
            <person name="Johnson Z.I."/>
            <person name="Land M.L."/>
            <person name="Lindell D."/>
            <person name="Post A.F."/>
            <person name="Regala W."/>
            <person name="Shah M."/>
            <person name="Shaw S.L."/>
            <person name="Steglich C."/>
            <person name="Sullivan M.B."/>
            <person name="Ting C.S."/>
            <person name="Tolonen A."/>
            <person name="Webb E.A."/>
            <person name="Zinser E.R."/>
            <person name="Chisholm S.W."/>
        </authorList>
    </citation>
    <scope>NUCLEOTIDE SEQUENCE [LARGE SCALE GENOMIC DNA]</scope>
    <source>
        <strain evidence="6">CCMP1986 / NIES-2087 / MED4</strain>
    </source>
</reference>
<dbReference type="GO" id="GO:0032259">
    <property type="term" value="P:methylation"/>
    <property type="evidence" value="ECO:0007669"/>
    <property type="project" value="InterPro"/>
</dbReference>
<evidence type="ECO:0000259" key="4">
    <source>
        <dbReference type="SMART" id="SM00363"/>
    </source>
</evidence>
<accession>Q7TU41</accession>
<dbReference type="CDD" id="cd00165">
    <property type="entry name" value="S4"/>
    <property type="match status" value="1"/>
</dbReference>
<dbReference type="Proteomes" id="UP000001026">
    <property type="component" value="Chromosome"/>
</dbReference>
<evidence type="ECO:0000256" key="2">
    <source>
        <dbReference type="ARBA" id="ARBA00029460"/>
    </source>
</evidence>
<name>Q7TU41_PROMP</name>
<dbReference type="GO" id="GO:0003723">
    <property type="term" value="F:RNA binding"/>
    <property type="evidence" value="ECO:0007669"/>
    <property type="project" value="UniProtKB-KW"/>
</dbReference>
<evidence type="ECO:0000256" key="1">
    <source>
        <dbReference type="ARBA" id="ARBA00022884"/>
    </source>
</evidence>
<dbReference type="Gene3D" id="3.40.50.150">
    <property type="entry name" value="Vaccinia Virus protein VP39"/>
    <property type="match status" value="1"/>
</dbReference>
<dbReference type="InterPro" id="IPR036986">
    <property type="entry name" value="S4_RNA-bd_sf"/>
</dbReference>
<dbReference type="PANTHER" id="PTHR32319:SF0">
    <property type="entry name" value="BACTERIAL HEMOLYSIN-LIKE PROTEIN"/>
    <property type="match status" value="1"/>
</dbReference>
<dbReference type="OrthoDB" id="9784736at2"/>
<dbReference type="NCBIfam" id="TIGR00478">
    <property type="entry name" value="tly"/>
    <property type="match status" value="1"/>
</dbReference>
<feature type="domain" description="RNA-binding S4" evidence="4">
    <location>
        <begin position="5"/>
        <end position="67"/>
    </location>
</feature>
<dbReference type="InterPro" id="IPR002877">
    <property type="entry name" value="RNA_MeTrfase_FtsJ_dom"/>
</dbReference>
<proteinExistence type="inferred from homology"/>
<dbReference type="InterPro" id="IPR004538">
    <property type="entry name" value="Hemolysin_A/TlyA"/>
</dbReference>
<dbReference type="Pfam" id="PF01479">
    <property type="entry name" value="S4"/>
    <property type="match status" value="1"/>
</dbReference>
<keyword evidence="5" id="KW-0132">Cell division</keyword>
<gene>
    <name evidence="5" type="ordered locus">PMM1464</name>
</gene>
<dbReference type="KEGG" id="pmm:PMM1464"/>
<dbReference type="GO" id="GO:0051301">
    <property type="term" value="P:cell division"/>
    <property type="evidence" value="ECO:0007669"/>
    <property type="project" value="UniProtKB-KW"/>
</dbReference>
<dbReference type="InterPro" id="IPR002942">
    <property type="entry name" value="S4_RNA-bd"/>
</dbReference>
<dbReference type="Gene3D" id="3.10.290.10">
    <property type="entry name" value="RNA-binding S4 domain"/>
    <property type="match status" value="1"/>
</dbReference>
<dbReference type="GO" id="GO:0008168">
    <property type="term" value="F:methyltransferase activity"/>
    <property type="evidence" value="ECO:0007669"/>
    <property type="project" value="InterPro"/>
</dbReference>
<dbReference type="AlphaFoldDB" id="Q7TU41"/>
<dbReference type="HOGENOM" id="CLU_058015_3_0_3"/>
<dbReference type="STRING" id="59919.PMM1464"/>
<dbReference type="SUPFAM" id="SSF55174">
    <property type="entry name" value="Alpha-L RNA-binding motif"/>
    <property type="match status" value="1"/>
</dbReference>
<dbReference type="SMART" id="SM00363">
    <property type="entry name" value="S4"/>
    <property type="match status" value="1"/>
</dbReference>
<evidence type="ECO:0000313" key="6">
    <source>
        <dbReference type="Proteomes" id="UP000001026"/>
    </source>
</evidence>
<comment type="similarity">
    <text evidence="2">Belongs to the TlyA family.</text>
</comment>
<dbReference type="RefSeq" id="WP_011133092.1">
    <property type="nucleotide sequence ID" value="NC_005072.1"/>
</dbReference>
<sequence length="270" mass="30138">MIKKSRLDLYLIYKGLCETRQKAQGLILAGKVKDINGKIFDKPGQQVLIGTEFIIESEPQFVSRGGEKLLEAFKKLKINVKDRVCIDAGISTGGFTDCLLQQGAKMVYGIDVGYGQTAWKLRKNPKVKLFERSNIRNLKPLDIYSEESLLPNFVVVDLSFISLKLVLQPINNLLSGDFIEGIFLIKPQFEVGKDRVSKGGVVRKAEYHIEAIESVINAANQLQWNIQGLVASPLVGPAGNHEYLAWMSKFGISNPIINTKFIENLVKETL</sequence>